<evidence type="ECO:0000313" key="2">
    <source>
        <dbReference type="EMBL" id="CAG8552506.1"/>
    </source>
</evidence>
<protein>
    <submittedName>
        <fullName evidence="2">8982_t:CDS:1</fullName>
    </submittedName>
</protein>
<feature type="compositionally biased region" description="Basic and acidic residues" evidence="1">
    <location>
        <begin position="10"/>
        <end position="25"/>
    </location>
</feature>
<dbReference type="Proteomes" id="UP000789572">
    <property type="component" value="Unassembled WGS sequence"/>
</dbReference>
<evidence type="ECO:0000256" key="1">
    <source>
        <dbReference type="SAM" id="MobiDB-lite"/>
    </source>
</evidence>
<comment type="caution">
    <text evidence="2">The sequence shown here is derived from an EMBL/GenBank/DDBJ whole genome shotgun (WGS) entry which is preliminary data.</text>
</comment>
<accession>A0A9N9B4U5</accession>
<sequence>MKAKFKKRDNRPPNGDREHGRREASKNTVSMKPKLVSESDDFEALDEDILLMPNALDDKPGEWSEADFNALGNTLSNLLPATPTVFSDVLFSPERKYLDPFKEPASTEFNAAEASLLGTATLFRLITKQHASLVTSWIEDDSATTYKLCLLYRAPDMGFRLPIKDWLLPT</sequence>
<keyword evidence="3" id="KW-1185">Reference proteome</keyword>
<dbReference type="AlphaFoldDB" id="A0A9N9B4U5"/>
<evidence type="ECO:0000313" key="3">
    <source>
        <dbReference type="Proteomes" id="UP000789572"/>
    </source>
</evidence>
<feature type="region of interest" description="Disordered" evidence="1">
    <location>
        <begin position="1"/>
        <end position="38"/>
    </location>
</feature>
<reference evidence="2" key="1">
    <citation type="submission" date="2021-06" db="EMBL/GenBank/DDBJ databases">
        <authorList>
            <person name="Kallberg Y."/>
            <person name="Tangrot J."/>
            <person name="Rosling A."/>
        </authorList>
    </citation>
    <scope>NUCLEOTIDE SEQUENCE</scope>
    <source>
        <strain evidence="2">IA702</strain>
    </source>
</reference>
<organism evidence="2 3">
    <name type="scientific">Paraglomus occultum</name>
    <dbReference type="NCBI Taxonomy" id="144539"/>
    <lineage>
        <taxon>Eukaryota</taxon>
        <taxon>Fungi</taxon>
        <taxon>Fungi incertae sedis</taxon>
        <taxon>Mucoromycota</taxon>
        <taxon>Glomeromycotina</taxon>
        <taxon>Glomeromycetes</taxon>
        <taxon>Paraglomerales</taxon>
        <taxon>Paraglomeraceae</taxon>
        <taxon>Paraglomus</taxon>
    </lineage>
</organism>
<name>A0A9N9B4U5_9GLOM</name>
<gene>
    <name evidence="2" type="ORF">POCULU_LOCUS5092</name>
</gene>
<dbReference type="EMBL" id="CAJVPJ010000731">
    <property type="protein sequence ID" value="CAG8552506.1"/>
    <property type="molecule type" value="Genomic_DNA"/>
</dbReference>
<proteinExistence type="predicted"/>